<accession>A0AA39M6C9</accession>
<dbReference type="AlphaFoldDB" id="A0AA39M6C9"/>
<evidence type="ECO:0000313" key="1">
    <source>
        <dbReference type="EMBL" id="KAK0422164.1"/>
    </source>
</evidence>
<name>A0AA39M6C9_9BILA</name>
<dbReference type="Proteomes" id="UP001175271">
    <property type="component" value="Unassembled WGS sequence"/>
</dbReference>
<gene>
    <name evidence="1" type="ORF">QR680_007406</name>
</gene>
<reference evidence="1" key="1">
    <citation type="submission" date="2023-06" db="EMBL/GenBank/DDBJ databases">
        <title>Genomic analysis of the entomopathogenic nematode Steinernema hermaphroditum.</title>
        <authorList>
            <person name="Schwarz E.M."/>
            <person name="Heppert J.K."/>
            <person name="Baniya A."/>
            <person name="Schwartz H.T."/>
            <person name="Tan C.-H."/>
            <person name="Antoshechkin I."/>
            <person name="Sternberg P.W."/>
            <person name="Goodrich-Blair H."/>
            <person name="Dillman A.R."/>
        </authorList>
    </citation>
    <scope>NUCLEOTIDE SEQUENCE</scope>
    <source>
        <strain evidence="1">PS9179</strain>
        <tissue evidence="1">Whole animal</tissue>
    </source>
</reference>
<organism evidence="1 2">
    <name type="scientific">Steinernema hermaphroditum</name>
    <dbReference type="NCBI Taxonomy" id="289476"/>
    <lineage>
        <taxon>Eukaryota</taxon>
        <taxon>Metazoa</taxon>
        <taxon>Ecdysozoa</taxon>
        <taxon>Nematoda</taxon>
        <taxon>Chromadorea</taxon>
        <taxon>Rhabditida</taxon>
        <taxon>Tylenchina</taxon>
        <taxon>Panagrolaimomorpha</taxon>
        <taxon>Strongyloidoidea</taxon>
        <taxon>Steinernematidae</taxon>
        <taxon>Steinernema</taxon>
    </lineage>
</organism>
<evidence type="ECO:0000313" key="2">
    <source>
        <dbReference type="Proteomes" id="UP001175271"/>
    </source>
</evidence>
<comment type="caution">
    <text evidence="1">The sequence shown here is derived from an EMBL/GenBank/DDBJ whole genome shotgun (WGS) entry which is preliminary data.</text>
</comment>
<proteinExistence type="predicted"/>
<dbReference type="EMBL" id="JAUCMV010000001">
    <property type="protein sequence ID" value="KAK0422164.1"/>
    <property type="molecule type" value="Genomic_DNA"/>
</dbReference>
<protein>
    <submittedName>
        <fullName evidence="1">Uncharacterized protein</fullName>
    </submittedName>
</protein>
<sequence length="87" mass="10009">MRCRIHVEDPEAHRIELRRTDVEKSVGSALVRPDASTERSDLHSVLSSFELTVVSKWRSEPLFSLIPPTHFLAEALRTPSSHYYYSN</sequence>
<keyword evidence="2" id="KW-1185">Reference proteome</keyword>